<organism evidence="3 4">
    <name type="scientific">Pleurostoma richardsiae</name>
    <dbReference type="NCBI Taxonomy" id="41990"/>
    <lineage>
        <taxon>Eukaryota</taxon>
        <taxon>Fungi</taxon>
        <taxon>Dikarya</taxon>
        <taxon>Ascomycota</taxon>
        <taxon>Pezizomycotina</taxon>
        <taxon>Sordariomycetes</taxon>
        <taxon>Sordariomycetidae</taxon>
        <taxon>Calosphaeriales</taxon>
        <taxon>Pleurostomataceae</taxon>
        <taxon>Pleurostoma</taxon>
    </lineage>
</organism>
<name>A0AA38VBE1_9PEZI</name>
<comment type="similarity">
    <text evidence="1">Belongs to the methyltransferase superfamily. LaeA methyltransferase family.</text>
</comment>
<dbReference type="CDD" id="cd02440">
    <property type="entry name" value="AdoMet_MTases"/>
    <property type="match status" value="1"/>
</dbReference>
<feature type="region of interest" description="Disordered" evidence="2">
    <location>
        <begin position="1"/>
        <end position="33"/>
    </location>
</feature>
<dbReference type="PANTHER" id="PTHR43591">
    <property type="entry name" value="METHYLTRANSFERASE"/>
    <property type="match status" value="1"/>
</dbReference>
<gene>
    <name evidence="3" type="ORF">NKR23_g11550</name>
</gene>
<feature type="compositionally biased region" description="Acidic residues" evidence="2">
    <location>
        <begin position="15"/>
        <end position="24"/>
    </location>
</feature>
<dbReference type="SUPFAM" id="SSF53335">
    <property type="entry name" value="S-adenosyl-L-methionine-dependent methyltransferases"/>
    <property type="match status" value="1"/>
</dbReference>
<reference evidence="3" key="1">
    <citation type="submission" date="2022-07" db="EMBL/GenBank/DDBJ databases">
        <title>Fungi with potential for degradation of polypropylene.</title>
        <authorList>
            <person name="Gostincar C."/>
        </authorList>
    </citation>
    <scope>NUCLEOTIDE SEQUENCE</scope>
    <source>
        <strain evidence="3">EXF-13308</strain>
    </source>
</reference>
<evidence type="ECO:0000256" key="1">
    <source>
        <dbReference type="ARBA" id="ARBA00038158"/>
    </source>
</evidence>
<keyword evidence="4" id="KW-1185">Reference proteome</keyword>
<sequence length="340" mass="38602">MAEFAQPEPAGDVAIEIDDDDNNDNDSAYGEGVSTGTLSLKTSALRYEWKHGRRYHSYHSGSYNFPNDEREQDRLDLIHHVFFRAAGDRLFLAPVDPDRGLRVLDLGTGTGIWPIHMGDMYPGAELIVGNDLSPIQPQWVPPNVKFVVDDVEADWHDTEIYDYIHCRYMSGSVRDWPRMVRQMYEHLRPGGWVEFQETANMPYPEEQERGEAADPTAGGKIVELMEWLVIACDRIGRTIDPAPSMKGWVEAAGFGNVTEHKFKVPLGTWPKDSRLKEIGTLMRYNFIEGVDAFTAALFREVLGWSDEQIEELNAGVEADARRRDSHLVFDYLVLTAQKPI</sequence>
<comment type="caution">
    <text evidence="3">The sequence shown here is derived from an EMBL/GenBank/DDBJ whole genome shotgun (WGS) entry which is preliminary data.</text>
</comment>
<proteinExistence type="inferred from homology"/>
<dbReference type="EMBL" id="JANBVO010000063">
    <property type="protein sequence ID" value="KAJ9131820.1"/>
    <property type="molecule type" value="Genomic_DNA"/>
</dbReference>
<dbReference type="PANTHER" id="PTHR43591:SF24">
    <property type="entry name" value="2-METHOXY-6-POLYPRENYL-1,4-BENZOQUINOL METHYLASE, MITOCHONDRIAL"/>
    <property type="match status" value="1"/>
</dbReference>
<dbReference type="Pfam" id="PF13489">
    <property type="entry name" value="Methyltransf_23"/>
    <property type="match status" value="1"/>
</dbReference>
<accession>A0AA38VBE1</accession>
<keyword evidence="3" id="KW-0489">Methyltransferase</keyword>
<evidence type="ECO:0000256" key="2">
    <source>
        <dbReference type="SAM" id="MobiDB-lite"/>
    </source>
</evidence>
<evidence type="ECO:0000313" key="3">
    <source>
        <dbReference type="EMBL" id="KAJ9131820.1"/>
    </source>
</evidence>
<evidence type="ECO:0000313" key="4">
    <source>
        <dbReference type="Proteomes" id="UP001174694"/>
    </source>
</evidence>
<dbReference type="GO" id="GO:0032259">
    <property type="term" value="P:methylation"/>
    <property type="evidence" value="ECO:0007669"/>
    <property type="project" value="UniProtKB-KW"/>
</dbReference>
<dbReference type="AlphaFoldDB" id="A0AA38VBE1"/>
<dbReference type="Gene3D" id="3.40.50.150">
    <property type="entry name" value="Vaccinia Virus protein VP39"/>
    <property type="match status" value="1"/>
</dbReference>
<dbReference type="InterPro" id="IPR029063">
    <property type="entry name" value="SAM-dependent_MTases_sf"/>
</dbReference>
<protein>
    <submittedName>
        <fullName evidence="3">Methyltransferase domain-containing protein</fullName>
    </submittedName>
</protein>
<dbReference type="GO" id="GO:0008168">
    <property type="term" value="F:methyltransferase activity"/>
    <property type="evidence" value="ECO:0007669"/>
    <property type="project" value="UniProtKB-KW"/>
</dbReference>
<keyword evidence="3" id="KW-0808">Transferase</keyword>
<dbReference type="Proteomes" id="UP001174694">
    <property type="component" value="Unassembled WGS sequence"/>
</dbReference>